<evidence type="ECO:0000256" key="12">
    <source>
        <dbReference type="RuleBase" id="RU003657"/>
    </source>
</evidence>
<comment type="similarity">
    <text evidence="3 11 12">Belongs to the HisA/HisF family.</text>
</comment>
<dbReference type="InterPro" id="IPR011060">
    <property type="entry name" value="RibuloseP-bd_barrel"/>
</dbReference>
<evidence type="ECO:0000256" key="4">
    <source>
        <dbReference type="ARBA" id="ARBA00011152"/>
    </source>
</evidence>
<dbReference type="KEGG" id="frc:KX01_1649"/>
<keyword evidence="7 11" id="KW-0368">Histidine biosynthesis</keyword>
<evidence type="ECO:0000256" key="9">
    <source>
        <dbReference type="ARBA" id="ARBA00025475"/>
    </source>
</evidence>
<evidence type="ECO:0000256" key="2">
    <source>
        <dbReference type="ARBA" id="ARBA00005091"/>
    </source>
</evidence>
<evidence type="ECO:0000313" key="13">
    <source>
        <dbReference type="EMBL" id="APC96691.1"/>
    </source>
</evidence>
<dbReference type="InterPro" id="IPR004651">
    <property type="entry name" value="HisF"/>
</dbReference>
<keyword evidence="6 11" id="KW-0028">Amino-acid biosynthesis</keyword>
<dbReference type="HAMAP" id="MF_01013">
    <property type="entry name" value="HisF"/>
    <property type="match status" value="1"/>
</dbReference>
<dbReference type="InterPro" id="IPR006062">
    <property type="entry name" value="His_biosynth"/>
</dbReference>
<organism evidence="13 14">
    <name type="scientific">Francisella frigiditurris</name>
    <dbReference type="NCBI Taxonomy" id="1542390"/>
    <lineage>
        <taxon>Bacteria</taxon>
        <taxon>Pseudomonadati</taxon>
        <taxon>Pseudomonadota</taxon>
        <taxon>Gammaproteobacteria</taxon>
        <taxon>Thiotrichales</taxon>
        <taxon>Francisellaceae</taxon>
        <taxon>Francisella</taxon>
    </lineage>
</organism>
<dbReference type="AlphaFoldDB" id="A0A1J0KSL9"/>
<dbReference type="Pfam" id="PF00977">
    <property type="entry name" value="His_biosynth"/>
    <property type="match status" value="1"/>
</dbReference>
<evidence type="ECO:0000256" key="5">
    <source>
        <dbReference type="ARBA" id="ARBA00022490"/>
    </source>
</evidence>
<dbReference type="UniPathway" id="UPA00031">
    <property type="reaction ID" value="UER00010"/>
</dbReference>
<evidence type="ECO:0000256" key="6">
    <source>
        <dbReference type="ARBA" id="ARBA00022605"/>
    </source>
</evidence>
<dbReference type="PANTHER" id="PTHR21235">
    <property type="entry name" value="IMIDAZOLE GLYCEROL PHOSPHATE SYNTHASE SUBUNIT HISF/H IGP SYNTHASE SUBUNIT HISF/H"/>
    <property type="match status" value="1"/>
</dbReference>
<keyword evidence="14" id="KW-1185">Reference proteome</keyword>
<dbReference type="Gene3D" id="3.20.20.70">
    <property type="entry name" value="Aldolase class I"/>
    <property type="match status" value="1"/>
</dbReference>
<dbReference type="PANTHER" id="PTHR21235:SF2">
    <property type="entry name" value="IMIDAZOLE GLYCEROL PHOSPHATE SYNTHASE HISHF"/>
    <property type="match status" value="1"/>
</dbReference>
<dbReference type="InterPro" id="IPR050064">
    <property type="entry name" value="IGPS_HisA/HisF"/>
</dbReference>
<dbReference type="GO" id="GO:0000105">
    <property type="term" value="P:L-histidine biosynthetic process"/>
    <property type="evidence" value="ECO:0007669"/>
    <property type="project" value="UniProtKB-UniRule"/>
</dbReference>
<accession>A0A1J0KSL9</accession>
<gene>
    <name evidence="11 13" type="primary">hisF</name>
    <name evidence="13" type="ORF">KX01_1649</name>
</gene>
<sequence length="258" mass="28082">MLTKRIIPCLDVKDGVVVKGVKFRNHRVIGDIIELAQKYSEAGADELVFYDIGASPDNKLLSIKWIQEIAKKINIPFCVAGGIKSVENARAILNEGADKISVNSAALARPDLINELVYEFGTQCVVVGIDSKFIDGEFKVCQYTGSADKTVQTLLDPVSWAKEVESRGAGEIVLNCMNHDGVKGGYDLEHLREVQSSVSIPVIASGGAGEIQHFVDVFKYTNIDGALAASVFHDDIIAIPELKKELSKNNIPVRIVKD</sequence>
<evidence type="ECO:0000256" key="8">
    <source>
        <dbReference type="ARBA" id="ARBA00023239"/>
    </source>
</evidence>
<protein>
    <recommendedName>
        <fullName evidence="11">Imidazole glycerol phosphate synthase subunit HisF</fullName>
        <ecNumber evidence="11">4.3.2.10</ecNumber>
    </recommendedName>
    <alternativeName>
        <fullName evidence="11">IGP synthase cyclase subunit</fullName>
    </alternativeName>
    <alternativeName>
        <fullName evidence="11">IGP synthase subunit HisF</fullName>
    </alternativeName>
    <alternativeName>
        <fullName evidence="11">ImGP synthase subunit HisF</fullName>
        <shortName evidence="11">IGPS subunit HisF</shortName>
    </alternativeName>
</protein>
<evidence type="ECO:0000256" key="11">
    <source>
        <dbReference type="HAMAP-Rule" id="MF_01013"/>
    </source>
</evidence>
<dbReference type="STRING" id="1542390.KX01_1649"/>
<dbReference type="CDD" id="cd04731">
    <property type="entry name" value="HisF"/>
    <property type="match status" value="1"/>
</dbReference>
<dbReference type="EC" id="4.3.2.10" evidence="11"/>
<dbReference type="SUPFAM" id="SSF51366">
    <property type="entry name" value="Ribulose-phoshate binding barrel"/>
    <property type="match status" value="1"/>
</dbReference>
<dbReference type="Proteomes" id="UP000182521">
    <property type="component" value="Chromosome"/>
</dbReference>
<comment type="subunit">
    <text evidence="4 11">Heterodimer of HisH and HisF.</text>
</comment>
<dbReference type="NCBIfam" id="TIGR00735">
    <property type="entry name" value="hisF"/>
    <property type="match status" value="1"/>
</dbReference>
<dbReference type="FunFam" id="3.20.20.70:FF:000006">
    <property type="entry name" value="Imidazole glycerol phosphate synthase subunit HisF"/>
    <property type="match status" value="1"/>
</dbReference>
<keyword evidence="5 11" id="KW-0963">Cytoplasm</keyword>
<evidence type="ECO:0000256" key="10">
    <source>
        <dbReference type="ARBA" id="ARBA00047838"/>
    </source>
</evidence>
<evidence type="ECO:0000313" key="14">
    <source>
        <dbReference type="Proteomes" id="UP000182521"/>
    </source>
</evidence>
<dbReference type="GO" id="GO:0000107">
    <property type="term" value="F:imidazoleglycerol-phosphate synthase activity"/>
    <property type="evidence" value="ECO:0007669"/>
    <property type="project" value="UniProtKB-UniRule"/>
</dbReference>
<dbReference type="GO" id="GO:0016829">
    <property type="term" value="F:lyase activity"/>
    <property type="evidence" value="ECO:0007669"/>
    <property type="project" value="UniProtKB-KW"/>
</dbReference>
<evidence type="ECO:0000256" key="7">
    <source>
        <dbReference type="ARBA" id="ARBA00023102"/>
    </source>
</evidence>
<dbReference type="OrthoDB" id="9781903at2"/>
<name>A0A1J0KSL9_9GAMM</name>
<dbReference type="GO" id="GO:0005737">
    <property type="term" value="C:cytoplasm"/>
    <property type="evidence" value="ECO:0007669"/>
    <property type="project" value="UniProtKB-SubCell"/>
</dbReference>
<feature type="active site" evidence="11">
    <location>
        <position position="11"/>
    </location>
</feature>
<comment type="pathway">
    <text evidence="2 11">Amino-acid biosynthesis; L-histidine biosynthesis; L-histidine from 5-phospho-alpha-D-ribose 1-diphosphate: step 5/9.</text>
</comment>
<dbReference type="EMBL" id="CP009654">
    <property type="protein sequence ID" value="APC96691.1"/>
    <property type="molecule type" value="Genomic_DNA"/>
</dbReference>
<evidence type="ECO:0000256" key="3">
    <source>
        <dbReference type="ARBA" id="ARBA00009667"/>
    </source>
</evidence>
<reference evidence="14" key="1">
    <citation type="submission" date="2014-10" db="EMBL/GenBank/DDBJ databases">
        <authorList>
            <person name="Kuske C.R."/>
            <person name="Challacombe J.F."/>
            <person name="Daligault H.E."/>
            <person name="Davenport K.W."/>
            <person name="Johnson S.L."/>
            <person name="Siddaramappa S."/>
            <person name="Petersen J.M."/>
        </authorList>
    </citation>
    <scope>NUCLEOTIDE SEQUENCE [LARGE SCALE GENOMIC DNA]</scope>
    <source>
        <strain evidence="14">CA97-1460</strain>
    </source>
</reference>
<dbReference type="InterPro" id="IPR013785">
    <property type="entry name" value="Aldolase_TIM"/>
</dbReference>
<dbReference type="RefSeq" id="WP_071664517.1">
    <property type="nucleotide sequence ID" value="NZ_CP009654.1"/>
</dbReference>
<feature type="active site" evidence="11">
    <location>
        <position position="130"/>
    </location>
</feature>
<keyword evidence="8 11" id="KW-0456">Lyase</keyword>
<proteinExistence type="inferred from homology"/>
<evidence type="ECO:0000256" key="1">
    <source>
        <dbReference type="ARBA" id="ARBA00004496"/>
    </source>
</evidence>
<comment type="function">
    <text evidence="9 11">IGPS catalyzes the conversion of PRFAR and glutamine to IGP, AICAR and glutamate. The HisF subunit catalyzes the cyclization activity that produces IGP and AICAR from PRFAR using the ammonia provided by the HisH subunit.</text>
</comment>
<comment type="catalytic activity">
    <reaction evidence="10 11">
        <text>5-[(5-phospho-1-deoxy-D-ribulos-1-ylimino)methylamino]-1-(5-phospho-beta-D-ribosyl)imidazole-4-carboxamide + L-glutamine = D-erythro-1-(imidazol-4-yl)glycerol 3-phosphate + 5-amino-1-(5-phospho-beta-D-ribosyl)imidazole-4-carboxamide + L-glutamate + H(+)</text>
        <dbReference type="Rhea" id="RHEA:24793"/>
        <dbReference type="ChEBI" id="CHEBI:15378"/>
        <dbReference type="ChEBI" id="CHEBI:29985"/>
        <dbReference type="ChEBI" id="CHEBI:58278"/>
        <dbReference type="ChEBI" id="CHEBI:58359"/>
        <dbReference type="ChEBI" id="CHEBI:58475"/>
        <dbReference type="ChEBI" id="CHEBI:58525"/>
        <dbReference type="EC" id="4.3.2.10"/>
    </reaction>
</comment>
<comment type="subcellular location">
    <subcellularLocation>
        <location evidence="1 11">Cytoplasm</location>
    </subcellularLocation>
</comment>